<proteinExistence type="predicted"/>
<dbReference type="AlphaFoldDB" id="A0A3P7J2K6"/>
<name>A0A3P7J2K6_STRVU</name>
<sequence>MIFQFLQGFLVCNRCYQRRLHILLHLVPIPLRHLYLQP</sequence>
<reference evidence="1 2" key="1">
    <citation type="submission" date="2018-11" db="EMBL/GenBank/DDBJ databases">
        <authorList>
            <consortium name="Pathogen Informatics"/>
        </authorList>
    </citation>
    <scope>NUCLEOTIDE SEQUENCE [LARGE SCALE GENOMIC DNA]</scope>
</reference>
<organism evidence="1 2">
    <name type="scientific">Strongylus vulgaris</name>
    <name type="common">Blood worm</name>
    <dbReference type="NCBI Taxonomy" id="40348"/>
    <lineage>
        <taxon>Eukaryota</taxon>
        <taxon>Metazoa</taxon>
        <taxon>Ecdysozoa</taxon>
        <taxon>Nematoda</taxon>
        <taxon>Chromadorea</taxon>
        <taxon>Rhabditida</taxon>
        <taxon>Rhabditina</taxon>
        <taxon>Rhabditomorpha</taxon>
        <taxon>Strongyloidea</taxon>
        <taxon>Strongylidae</taxon>
        <taxon>Strongylus</taxon>
    </lineage>
</organism>
<gene>
    <name evidence="1" type="ORF">SVUK_LOCUS7172</name>
</gene>
<protein>
    <submittedName>
        <fullName evidence="1">Uncharacterized protein</fullName>
    </submittedName>
</protein>
<evidence type="ECO:0000313" key="1">
    <source>
        <dbReference type="EMBL" id="VDM72174.1"/>
    </source>
</evidence>
<dbReference type="EMBL" id="UYYB01024080">
    <property type="protein sequence ID" value="VDM72174.1"/>
    <property type="molecule type" value="Genomic_DNA"/>
</dbReference>
<keyword evidence="2" id="KW-1185">Reference proteome</keyword>
<evidence type="ECO:0000313" key="2">
    <source>
        <dbReference type="Proteomes" id="UP000270094"/>
    </source>
</evidence>
<dbReference type="Proteomes" id="UP000270094">
    <property type="component" value="Unassembled WGS sequence"/>
</dbReference>
<accession>A0A3P7J2K6</accession>